<dbReference type="OrthoDB" id="793520at2"/>
<protein>
    <submittedName>
        <fullName evidence="1">Uncharacterized protein</fullName>
    </submittedName>
</protein>
<accession>A0A4R7F0R0</accession>
<dbReference type="EMBL" id="SOAG01000020">
    <property type="protein sequence ID" value="TDS56537.1"/>
    <property type="molecule type" value="Genomic_DNA"/>
</dbReference>
<evidence type="ECO:0000313" key="1">
    <source>
        <dbReference type="EMBL" id="TDS56537.1"/>
    </source>
</evidence>
<reference evidence="1 2" key="1">
    <citation type="submission" date="2019-03" db="EMBL/GenBank/DDBJ databases">
        <title>Genomic Encyclopedia of Archaeal and Bacterial Type Strains, Phase II (KMG-II): from individual species to whole genera.</title>
        <authorList>
            <person name="Goeker M."/>
        </authorList>
    </citation>
    <scope>NUCLEOTIDE SEQUENCE [LARGE SCALE GENOMIC DNA]</scope>
    <source>
        <strain evidence="1 2">DSM 28213</strain>
    </source>
</reference>
<comment type="caution">
    <text evidence="1">The sequence shown here is derived from an EMBL/GenBank/DDBJ whole genome shotgun (WGS) entry which is preliminary data.</text>
</comment>
<sequence length="96" mass="11272">MLGYDEDESKKVEFEFYKRRISELCLGCDEIYSFYQAKGVGVFWSPISLVYEGFFDKNDIKYYLILNFNGITADNEELFEFKKTDCLIKIDKGSAK</sequence>
<dbReference type="RefSeq" id="WP_133713048.1">
    <property type="nucleotide sequence ID" value="NZ_SOAG01000020.1"/>
</dbReference>
<dbReference type="AlphaFoldDB" id="A0A4R7F0R0"/>
<proteinExistence type="predicted"/>
<keyword evidence="2" id="KW-1185">Reference proteome</keyword>
<dbReference type="Proteomes" id="UP000295215">
    <property type="component" value="Unassembled WGS sequence"/>
</dbReference>
<organism evidence="1 2">
    <name type="scientific">Myroides indicus</name>
    <dbReference type="NCBI Taxonomy" id="1323422"/>
    <lineage>
        <taxon>Bacteria</taxon>
        <taxon>Pseudomonadati</taxon>
        <taxon>Bacteroidota</taxon>
        <taxon>Flavobacteriia</taxon>
        <taxon>Flavobacteriales</taxon>
        <taxon>Flavobacteriaceae</taxon>
        <taxon>Myroides</taxon>
    </lineage>
</organism>
<gene>
    <name evidence="1" type="ORF">C8P70_12030</name>
</gene>
<name>A0A4R7F0R0_9FLAO</name>
<evidence type="ECO:0000313" key="2">
    <source>
        <dbReference type="Proteomes" id="UP000295215"/>
    </source>
</evidence>